<feature type="domain" description="Outer membrane protein beta-barrel" evidence="2">
    <location>
        <begin position="25"/>
        <end position="174"/>
    </location>
</feature>
<dbReference type="Pfam" id="PF13568">
    <property type="entry name" value="OMP_b-brl_2"/>
    <property type="match status" value="1"/>
</dbReference>
<organism evidence="3 4">
    <name type="scientific">Fodinibius halophilus</name>
    <dbReference type="NCBI Taxonomy" id="1736908"/>
    <lineage>
        <taxon>Bacteria</taxon>
        <taxon>Pseudomonadati</taxon>
        <taxon>Balneolota</taxon>
        <taxon>Balneolia</taxon>
        <taxon>Balneolales</taxon>
        <taxon>Balneolaceae</taxon>
        <taxon>Fodinibius</taxon>
    </lineage>
</organism>
<feature type="signal peptide" evidence="1">
    <location>
        <begin position="1"/>
        <end position="24"/>
    </location>
</feature>
<dbReference type="Proteomes" id="UP000479132">
    <property type="component" value="Unassembled WGS sequence"/>
</dbReference>
<keyword evidence="1" id="KW-0732">Signal</keyword>
<feature type="chain" id="PRO_5026689758" evidence="1">
    <location>
        <begin position="25"/>
        <end position="193"/>
    </location>
</feature>
<dbReference type="InterPro" id="IPR025665">
    <property type="entry name" value="Beta-barrel_OMP_2"/>
</dbReference>
<dbReference type="RefSeq" id="WP_165265757.1">
    <property type="nucleotide sequence ID" value="NZ_JAALLS010000002.1"/>
</dbReference>
<name>A0A6M1T1Y1_9BACT</name>
<dbReference type="AlphaFoldDB" id="A0A6M1T1Y1"/>
<dbReference type="SUPFAM" id="SSF56925">
    <property type="entry name" value="OMPA-like"/>
    <property type="match status" value="1"/>
</dbReference>
<reference evidence="3 4" key="1">
    <citation type="submission" date="2020-02" db="EMBL/GenBank/DDBJ databases">
        <title>Aliifodinibius halophilus 2W32, complete genome.</title>
        <authorList>
            <person name="Li Y."/>
            <person name="Wu S."/>
        </authorList>
    </citation>
    <scope>NUCLEOTIDE SEQUENCE [LARGE SCALE GENOMIC DNA]</scope>
    <source>
        <strain evidence="3 4">2W32</strain>
    </source>
</reference>
<evidence type="ECO:0000313" key="3">
    <source>
        <dbReference type="EMBL" id="NGP87215.1"/>
    </source>
</evidence>
<accession>A0A6M1T1Y1</accession>
<evidence type="ECO:0000313" key="4">
    <source>
        <dbReference type="Proteomes" id="UP000479132"/>
    </source>
</evidence>
<dbReference type="InterPro" id="IPR011250">
    <property type="entry name" value="OMP/PagP_B-barrel"/>
</dbReference>
<evidence type="ECO:0000256" key="1">
    <source>
        <dbReference type="SAM" id="SignalP"/>
    </source>
</evidence>
<keyword evidence="4" id="KW-1185">Reference proteome</keyword>
<proteinExistence type="predicted"/>
<comment type="caution">
    <text evidence="3">The sequence shown here is derived from an EMBL/GenBank/DDBJ whole genome shotgun (WGS) entry which is preliminary data.</text>
</comment>
<protein>
    <submittedName>
        <fullName evidence="3">PorT family protein</fullName>
    </submittedName>
</protein>
<evidence type="ECO:0000259" key="2">
    <source>
        <dbReference type="Pfam" id="PF13568"/>
    </source>
</evidence>
<gene>
    <name evidence="3" type="ORF">G3569_02515</name>
</gene>
<sequence length="193" mass="20495">MKKLLIPLLLFATITIFSVNKAKAQAEIGIRAGVNYSNLNDQPDNLDPSNRTGLMLGGYLNLKVPMSPISIQPEVLYTQKGYKALGGTLKLDYIEVPVLAKFSFAPGPVQPHVYFGPYAGFVFNSEVSGGSLSIDLDNTKTDFGGVVGAGTDLNVGAAKLNIGVRYNFGLTSNLDIEDAGKNSVLSIVGGFSF</sequence>
<dbReference type="EMBL" id="JAALLS010000002">
    <property type="protein sequence ID" value="NGP87215.1"/>
    <property type="molecule type" value="Genomic_DNA"/>
</dbReference>